<dbReference type="PROSITE" id="PS50088">
    <property type="entry name" value="ANK_REPEAT"/>
    <property type="match status" value="6"/>
</dbReference>
<reference evidence="4" key="1">
    <citation type="submission" date="2016-09" db="EMBL/GenBank/DDBJ databases">
        <authorList>
            <person name="Koehorst J."/>
        </authorList>
    </citation>
    <scope>NUCLEOTIDE SEQUENCE [LARGE SCALE GENOMIC DNA]</scope>
</reference>
<dbReference type="Pfam" id="PF00023">
    <property type="entry name" value="Ank"/>
    <property type="match status" value="1"/>
</dbReference>
<dbReference type="KEGG" id="agl:PYTT_2588"/>
<protein>
    <submittedName>
        <fullName evidence="3">Ankyrin repeats (Many copies)</fullName>
    </submittedName>
</protein>
<evidence type="ECO:0000256" key="2">
    <source>
        <dbReference type="SAM" id="MobiDB-lite"/>
    </source>
</evidence>
<organism evidence="3 4">
    <name type="scientific">Akkermansia glycaniphila</name>
    <dbReference type="NCBI Taxonomy" id="1679444"/>
    <lineage>
        <taxon>Bacteria</taxon>
        <taxon>Pseudomonadati</taxon>
        <taxon>Verrucomicrobiota</taxon>
        <taxon>Verrucomicrobiia</taxon>
        <taxon>Verrucomicrobiales</taxon>
        <taxon>Akkermansiaceae</taxon>
        <taxon>Akkermansia</taxon>
    </lineage>
</organism>
<accession>A0A1H6MIU3</accession>
<evidence type="ECO:0000313" key="4">
    <source>
        <dbReference type="Proteomes" id="UP000176204"/>
    </source>
</evidence>
<feature type="repeat" description="ANK" evidence="1">
    <location>
        <begin position="327"/>
        <end position="359"/>
    </location>
</feature>
<evidence type="ECO:0000313" key="3">
    <source>
        <dbReference type="EMBL" id="SEI01585.1"/>
    </source>
</evidence>
<dbReference type="Gene3D" id="1.25.40.20">
    <property type="entry name" value="Ankyrin repeat-containing domain"/>
    <property type="match status" value="3"/>
</dbReference>
<name>A0A1H6MIU3_9BACT</name>
<gene>
    <name evidence="3" type="ORF">PYTT_2588</name>
</gene>
<keyword evidence="4" id="KW-1185">Reference proteome</keyword>
<dbReference type="SMART" id="SM00248">
    <property type="entry name" value="ANK"/>
    <property type="match status" value="7"/>
</dbReference>
<dbReference type="AlphaFoldDB" id="A0A1H6MIU3"/>
<dbReference type="InterPro" id="IPR036770">
    <property type="entry name" value="Ankyrin_rpt-contain_sf"/>
</dbReference>
<keyword evidence="1" id="KW-0040">ANK repeat</keyword>
<feature type="region of interest" description="Disordered" evidence="2">
    <location>
        <begin position="425"/>
        <end position="454"/>
    </location>
</feature>
<dbReference type="PROSITE" id="PS50297">
    <property type="entry name" value="ANK_REP_REGION"/>
    <property type="match status" value="5"/>
</dbReference>
<dbReference type="PANTHER" id="PTHR24118:SF100">
    <property type="entry name" value="FYVE-TYPE DOMAIN-CONTAINING PROTEIN"/>
    <property type="match status" value="1"/>
</dbReference>
<dbReference type="SUPFAM" id="SSF48403">
    <property type="entry name" value="Ankyrin repeat"/>
    <property type="match status" value="2"/>
</dbReference>
<evidence type="ECO:0000256" key="1">
    <source>
        <dbReference type="PROSITE-ProRule" id="PRU00023"/>
    </source>
</evidence>
<feature type="repeat" description="ANK" evidence="1">
    <location>
        <begin position="134"/>
        <end position="166"/>
    </location>
</feature>
<sequence>MTHEAEFLFVFSLPSAISVPSWLRMTTSTLMLTIGAVLAIGVPCHAGKLPQAERLRSEAYQKLHPDKKITPVELQQAKQSIERLAAKLSQLEAKTADPTQKQHLGTQQRFCEQLSLNLDTIVRRSTIHATLPDETFTALHFAVCLGLIDVAEMLMQHGADPNALLDPSSERPLWYACRWDQPESIRLLLKYGANPDDIDAQGTTCLFEADPDEARILIEEGKAKLQTTSRSPMDPASVLHGACSGTVPWTHTQMKDRTCRWEFFRDKVNRDRIDPGYVRYLIEKGCDVNLGNGTKGTPLHRAVDTNLPDIAEILLQHGADPNATDEHGTTPLLITAKYGDSGIGKLLLQYKANPNKADKNGKTPLYQAISQNATDDQQRLEMAELLLQSKADPNAADEQGTTPLHLAARADDLPLARLLLHYKADPSLRTQKGKTPADEAGSNAMKALLTSPTP</sequence>
<dbReference type="STRING" id="1679444.PYTT_2588"/>
<dbReference type="Proteomes" id="UP000176204">
    <property type="component" value="Chromosome I"/>
</dbReference>
<dbReference type="EMBL" id="LT629973">
    <property type="protein sequence ID" value="SEI01585.1"/>
    <property type="molecule type" value="Genomic_DNA"/>
</dbReference>
<feature type="repeat" description="ANK" evidence="1">
    <location>
        <begin position="168"/>
        <end position="200"/>
    </location>
</feature>
<dbReference type="Pfam" id="PF12796">
    <property type="entry name" value="Ank_2"/>
    <property type="match status" value="2"/>
</dbReference>
<proteinExistence type="predicted"/>
<feature type="repeat" description="ANK" evidence="1">
    <location>
        <begin position="399"/>
        <end position="431"/>
    </location>
</feature>
<feature type="repeat" description="ANK" evidence="1">
    <location>
        <begin position="294"/>
        <end position="326"/>
    </location>
</feature>
<dbReference type="InterPro" id="IPR002110">
    <property type="entry name" value="Ankyrin_rpt"/>
</dbReference>
<dbReference type="PANTHER" id="PTHR24118">
    <property type="entry name" value="POTE ANKYRIN DOMAIN"/>
    <property type="match status" value="1"/>
</dbReference>
<feature type="repeat" description="ANK" evidence="1">
    <location>
        <begin position="360"/>
        <end position="398"/>
    </location>
</feature>